<evidence type="ECO:0000256" key="1">
    <source>
        <dbReference type="ARBA" id="ARBA00009347"/>
    </source>
</evidence>
<dbReference type="CDD" id="cd00567">
    <property type="entry name" value="ACAD"/>
    <property type="match status" value="1"/>
</dbReference>
<dbReference type="Gene3D" id="2.40.110.10">
    <property type="entry name" value="Butyryl-CoA Dehydrogenase, subunit A, domain 2"/>
    <property type="match status" value="1"/>
</dbReference>
<evidence type="ECO:0000256" key="4">
    <source>
        <dbReference type="ARBA" id="ARBA00023002"/>
    </source>
</evidence>
<keyword evidence="3 5" id="KW-0274">FAD</keyword>
<feature type="domain" description="Acyl-CoA oxidase/dehydrogenase middle" evidence="7">
    <location>
        <begin position="98"/>
        <end position="193"/>
    </location>
</feature>
<dbReference type="InterPro" id="IPR050741">
    <property type="entry name" value="Acyl-CoA_dehydrogenase"/>
</dbReference>
<evidence type="ECO:0000256" key="2">
    <source>
        <dbReference type="ARBA" id="ARBA00022630"/>
    </source>
</evidence>
<reference evidence="9" key="1">
    <citation type="submission" date="2023-07" db="EMBL/GenBank/DDBJ databases">
        <title>30 novel species of actinomycetes from the DSMZ collection.</title>
        <authorList>
            <person name="Nouioui I."/>
        </authorList>
    </citation>
    <scope>NUCLEOTIDE SEQUENCE [LARGE SCALE GENOMIC DNA]</scope>
    <source>
        <strain evidence="9">DSM 44399</strain>
    </source>
</reference>
<evidence type="ECO:0000259" key="6">
    <source>
        <dbReference type="Pfam" id="PF00441"/>
    </source>
</evidence>
<keyword evidence="9" id="KW-1185">Reference proteome</keyword>
<dbReference type="PANTHER" id="PTHR48083:SF2">
    <property type="entry name" value="MEDIUM-CHAIN SPECIFIC ACYL-COA DEHYDROGENASE, MITOCHONDRIAL"/>
    <property type="match status" value="1"/>
</dbReference>
<evidence type="ECO:0000256" key="3">
    <source>
        <dbReference type="ARBA" id="ARBA00022827"/>
    </source>
</evidence>
<keyword evidence="4 5" id="KW-0560">Oxidoreductase</keyword>
<dbReference type="Proteomes" id="UP001183176">
    <property type="component" value="Unassembled WGS sequence"/>
</dbReference>
<evidence type="ECO:0000313" key="9">
    <source>
        <dbReference type="Proteomes" id="UP001183176"/>
    </source>
</evidence>
<dbReference type="Gene3D" id="1.20.140.10">
    <property type="entry name" value="Butyryl-CoA Dehydrogenase, subunit A, domain 3"/>
    <property type="match status" value="1"/>
</dbReference>
<evidence type="ECO:0000259" key="7">
    <source>
        <dbReference type="Pfam" id="PF02770"/>
    </source>
</evidence>
<feature type="domain" description="Acyl-CoA dehydrogenase/oxidase C-terminal" evidence="6">
    <location>
        <begin position="213"/>
        <end position="348"/>
    </location>
</feature>
<proteinExistence type="inferred from homology"/>
<gene>
    <name evidence="8" type="ORF">RM423_18880</name>
</gene>
<dbReference type="Pfam" id="PF00441">
    <property type="entry name" value="Acyl-CoA_dh_1"/>
    <property type="match status" value="1"/>
</dbReference>
<evidence type="ECO:0000313" key="8">
    <source>
        <dbReference type="EMBL" id="MDT0263452.1"/>
    </source>
</evidence>
<accession>A0ABU2JEU1</accession>
<dbReference type="InterPro" id="IPR009100">
    <property type="entry name" value="AcylCoA_DH/oxidase_NM_dom_sf"/>
</dbReference>
<keyword evidence="2 5" id="KW-0285">Flavoprotein</keyword>
<comment type="similarity">
    <text evidence="1 5">Belongs to the acyl-CoA dehydrogenase family.</text>
</comment>
<dbReference type="InterPro" id="IPR006091">
    <property type="entry name" value="Acyl-CoA_Oxase/DH_mid-dom"/>
</dbReference>
<dbReference type="InterPro" id="IPR046373">
    <property type="entry name" value="Acyl-CoA_Oxase/DH_mid-dom_sf"/>
</dbReference>
<dbReference type="SUPFAM" id="SSF56645">
    <property type="entry name" value="Acyl-CoA dehydrogenase NM domain-like"/>
    <property type="match status" value="1"/>
</dbReference>
<comment type="cofactor">
    <cofactor evidence="5">
        <name>FAD</name>
        <dbReference type="ChEBI" id="CHEBI:57692"/>
    </cofactor>
</comment>
<comment type="caution">
    <text evidence="8">The sequence shown here is derived from an EMBL/GenBank/DDBJ whole genome shotgun (WGS) entry which is preliminary data.</text>
</comment>
<protein>
    <submittedName>
        <fullName evidence="8">Acyl-CoA dehydrogenase</fullName>
    </submittedName>
</protein>
<dbReference type="RefSeq" id="WP_311424599.1">
    <property type="nucleotide sequence ID" value="NZ_JAVREH010000039.1"/>
</dbReference>
<dbReference type="EMBL" id="JAVREH010000039">
    <property type="protein sequence ID" value="MDT0263452.1"/>
    <property type="molecule type" value="Genomic_DNA"/>
</dbReference>
<dbReference type="InterPro" id="IPR009075">
    <property type="entry name" value="AcylCo_DH/oxidase_C"/>
</dbReference>
<dbReference type="Pfam" id="PF02770">
    <property type="entry name" value="Acyl-CoA_dh_M"/>
    <property type="match status" value="1"/>
</dbReference>
<name>A0ABU2JEU1_9ACTN</name>
<sequence>MTAVGVDTATTARAVWAELGHRGDLRALVEAGQPPLHVEAGALSALVEQLESSVAPGPMLSVCVQVASVLPLLRGCAAGSAVADEVLAGMIRGETMVALAVTDAQLSGSGLLDLRTRATRDAGGIVLTGGKEWITNATDCDFALVLARTDGARRVTSHSWVLVPKGRRGVRVESATDAVLAGSGLGHLHFDDVRLDADHLVGRTGRALPELARQLTAERLIGALWARTTCRRILRETRNYLATRSTGQGTLWDNASVQERFAGCLVDLAHLDAMCAAAADVNAMTAAHGMLLKASYASATERILTAVIALRGADSFRDGGMSQLREQLAMFAIAGGATATMLAGVADHAEEFLCPERSRSH</sequence>
<dbReference type="PANTHER" id="PTHR48083">
    <property type="entry name" value="MEDIUM-CHAIN SPECIFIC ACYL-COA DEHYDROGENASE, MITOCHONDRIAL-RELATED"/>
    <property type="match status" value="1"/>
</dbReference>
<evidence type="ECO:0000256" key="5">
    <source>
        <dbReference type="RuleBase" id="RU362125"/>
    </source>
</evidence>
<organism evidence="8 9">
    <name type="scientific">Jatrophihabitans lederbergiae</name>
    <dbReference type="NCBI Taxonomy" id="3075547"/>
    <lineage>
        <taxon>Bacteria</taxon>
        <taxon>Bacillati</taxon>
        <taxon>Actinomycetota</taxon>
        <taxon>Actinomycetes</taxon>
        <taxon>Jatrophihabitantales</taxon>
        <taxon>Jatrophihabitantaceae</taxon>
        <taxon>Jatrophihabitans</taxon>
    </lineage>
</organism>
<dbReference type="InterPro" id="IPR036250">
    <property type="entry name" value="AcylCo_DH-like_C"/>
</dbReference>
<dbReference type="SUPFAM" id="SSF47203">
    <property type="entry name" value="Acyl-CoA dehydrogenase C-terminal domain-like"/>
    <property type="match status" value="1"/>
</dbReference>